<dbReference type="Pfam" id="PF13796">
    <property type="entry name" value="Sensor"/>
    <property type="match status" value="1"/>
</dbReference>
<dbReference type="Pfam" id="PF07730">
    <property type="entry name" value="HisKA_3"/>
    <property type="match status" value="1"/>
</dbReference>
<name>A0ABY4ND77_9MICO</name>
<dbReference type="PANTHER" id="PTHR24421:SF10">
    <property type="entry name" value="NITRATE_NITRITE SENSOR PROTEIN NARQ"/>
    <property type="match status" value="1"/>
</dbReference>
<evidence type="ECO:0000256" key="10">
    <source>
        <dbReference type="SAM" id="Phobius"/>
    </source>
</evidence>
<dbReference type="EC" id="2.7.13.3" evidence="2"/>
<dbReference type="SMART" id="SM00387">
    <property type="entry name" value="HATPase_c"/>
    <property type="match status" value="1"/>
</dbReference>
<feature type="transmembrane region" description="Helical" evidence="10">
    <location>
        <begin position="71"/>
        <end position="91"/>
    </location>
</feature>
<evidence type="ECO:0000256" key="8">
    <source>
        <dbReference type="ARBA" id="ARBA00023012"/>
    </source>
</evidence>
<dbReference type="RefSeq" id="WP_249480901.1">
    <property type="nucleotide sequence ID" value="NZ_CP097218.1"/>
</dbReference>
<evidence type="ECO:0000256" key="4">
    <source>
        <dbReference type="ARBA" id="ARBA00022679"/>
    </source>
</evidence>
<dbReference type="InterPro" id="IPR025828">
    <property type="entry name" value="Put_sensor_dom"/>
</dbReference>
<keyword evidence="3" id="KW-0597">Phosphoprotein</keyword>
<keyword evidence="10" id="KW-0812">Transmembrane</keyword>
<proteinExistence type="predicted"/>
<keyword evidence="5" id="KW-0547">Nucleotide-binding</keyword>
<dbReference type="CDD" id="cd16917">
    <property type="entry name" value="HATPase_UhpB-NarQ-NarX-like"/>
    <property type="match status" value="1"/>
</dbReference>
<feature type="region of interest" description="Disordered" evidence="9">
    <location>
        <begin position="1"/>
        <end position="23"/>
    </location>
</feature>
<dbReference type="EMBL" id="CP097218">
    <property type="protein sequence ID" value="UQN31489.1"/>
    <property type="molecule type" value="Genomic_DNA"/>
</dbReference>
<evidence type="ECO:0000313" key="12">
    <source>
        <dbReference type="EMBL" id="UQN31489.1"/>
    </source>
</evidence>
<dbReference type="SUPFAM" id="SSF55874">
    <property type="entry name" value="ATPase domain of HSP90 chaperone/DNA topoisomerase II/histidine kinase"/>
    <property type="match status" value="1"/>
</dbReference>
<dbReference type="Proteomes" id="UP001055868">
    <property type="component" value="Chromosome"/>
</dbReference>
<gene>
    <name evidence="12" type="ORF">M4486_09515</name>
</gene>
<organism evidence="12 13">
    <name type="scientific">Brachybacterium kimchii</name>
    <dbReference type="NCBI Taxonomy" id="2942909"/>
    <lineage>
        <taxon>Bacteria</taxon>
        <taxon>Bacillati</taxon>
        <taxon>Actinomycetota</taxon>
        <taxon>Actinomycetes</taxon>
        <taxon>Micrococcales</taxon>
        <taxon>Dermabacteraceae</taxon>
        <taxon>Brachybacterium</taxon>
    </lineage>
</organism>
<evidence type="ECO:0000313" key="13">
    <source>
        <dbReference type="Proteomes" id="UP001055868"/>
    </source>
</evidence>
<keyword evidence="8" id="KW-0902">Two-component regulatory system</keyword>
<feature type="transmembrane region" description="Helical" evidence="10">
    <location>
        <begin position="190"/>
        <end position="214"/>
    </location>
</feature>
<feature type="transmembrane region" description="Helical" evidence="10">
    <location>
        <begin position="157"/>
        <end position="178"/>
    </location>
</feature>
<feature type="transmembrane region" description="Helical" evidence="10">
    <location>
        <begin position="42"/>
        <end position="65"/>
    </location>
</feature>
<feature type="compositionally biased region" description="Low complexity" evidence="9">
    <location>
        <begin position="1"/>
        <end position="16"/>
    </location>
</feature>
<dbReference type="InterPro" id="IPR050482">
    <property type="entry name" value="Sensor_HK_TwoCompSys"/>
</dbReference>
<dbReference type="InterPro" id="IPR011712">
    <property type="entry name" value="Sig_transdc_His_kin_sub3_dim/P"/>
</dbReference>
<keyword evidence="13" id="KW-1185">Reference proteome</keyword>
<dbReference type="Pfam" id="PF02518">
    <property type="entry name" value="HATPase_c"/>
    <property type="match status" value="1"/>
</dbReference>
<evidence type="ECO:0000256" key="3">
    <source>
        <dbReference type="ARBA" id="ARBA00022553"/>
    </source>
</evidence>
<dbReference type="Gene3D" id="1.20.5.1930">
    <property type="match status" value="1"/>
</dbReference>
<keyword evidence="7" id="KW-0067">ATP-binding</keyword>
<evidence type="ECO:0000256" key="6">
    <source>
        <dbReference type="ARBA" id="ARBA00022777"/>
    </source>
</evidence>
<keyword evidence="6" id="KW-0418">Kinase</keyword>
<comment type="catalytic activity">
    <reaction evidence="1">
        <text>ATP + protein L-histidine = ADP + protein N-phospho-L-histidine.</text>
        <dbReference type="EC" id="2.7.13.3"/>
    </reaction>
</comment>
<feature type="region of interest" description="Disordered" evidence="9">
    <location>
        <begin position="246"/>
        <end position="269"/>
    </location>
</feature>
<protein>
    <recommendedName>
        <fullName evidence="2">histidine kinase</fullName>
        <ecNumber evidence="2">2.7.13.3</ecNumber>
    </recommendedName>
</protein>
<evidence type="ECO:0000256" key="7">
    <source>
        <dbReference type="ARBA" id="ARBA00022840"/>
    </source>
</evidence>
<accession>A0ABY4ND77</accession>
<dbReference type="InterPro" id="IPR003594">
    <property type="entry name" value="HATPase_dom"/>
</dbReference>
<evidence type="ECO:0000256" key="5">
    <source>
        <dbReference type="ARBA" id="ARBA00022741"/>
    </source>
</evidence>
<feature type="domain" description="Histidine kinase/HSP90-like ATPase" evidence="11">
    <location>
        <begin position="361"/>
        <end position="451"/>
    </location>
</feature>
<evidence type="ECO:0000256" key="9">
    <source>
        <dbReference type="SAM" id="MobiDB-lite"/>
    </source>
</evidence>
<dbReference type="InterPro" id="IPR036890">
    <property type="entry name" value="HATPase_C_sf"/>
</dbReference>
<reference evidence="12" key="1">
    <citation type="submission" date="2022-05" db="EMBL/GenBank/DDBJ databases">
        <title>Genomic analysis of Brachybacterium sp. CBA3104.</title>
        <authorList>
            <person name="Roh S.W."/>
            <person name="Kim Y.B."/>
            <person name="Kim Y."/>
        </authorList>
    </citation>
    <scope>NUCLEOTIDE SEQUENCE</scope>
    <source>
        <strain evidence="12">CBA3104</strain>
    </source>
</reference>
<dbReference type="PANTHER" id="PTHR24421">
    <property type="entry name" value="NITRATE/NITRITE SENSOR PROTEIN NARX-RELATED"/>
    <property type="match status" value="1"/>
</dbReference>
<sequence>MTSSSTHAPASTTGSTMPADGAPEADRRRGFLAHWAGTIVRAFLYAVPAFVLGIVGFVLTITLLAVGVGTVVVWVGLPILIAALMVARGFAGAERGMQRILLQRPLPRPMRRRAAPDAGWVRRMLTPLADPQSWLDCLWTLVHLLLSAVTFPVMVAWFAGALGTVLAPLASIILRLVLPAGEMNGLGELLGFDGALATGIDLGLQFAGGLFFLLTAYPVARGVTSVHHAVGYGLLSSRFEEQQRLARTEESRDAGRAAESESLRRLERDLHDGPQQGIVRATMDLARAERLAPSDPERARRILAETREMLGTTLEDLRRLSRGIAPPILVDRGLAAALAERAALCPVPATVDCPQIDLPEHVEIGIYYVVSEALANAAKHSGASAVQVRVSREAGSARTVIVDDGRGGASISAGHGLAGLAGRVASLEGTLQVDSPAGQGTRIEAVIPCAS</sequence>
<evidence type="ECO:0000256" key="2">
    <source>
        <dbReference type="ARBA" id="ARBA00012438"/>
    </source>
</evidence>
<keyword evidence="10" id="KW-1133">Transmembrane helix</keyword>
<keyword evidence="4" id="KW-0808">Transferase</keyword>
<keyword evidence="10" id="KW-0472">Membrane</keyword>
<evidence type="ECO:0000259" key="11">
    <source>
        <dbReference type="SMART" id="SM00387"/>
    </source>
</evidence>
<evidence type="ECO:0000256" key="1">
    <source>
        <dbReference type="ARBA" id="ARBA00000085"/>
    </source>
</evidence>
<dbReference type="Gene3D" id="3.30.565.10">
    <property type="entry name" value="Histidine kinase-like ATPase, C-terminal domain"/>
    <property type="match status" value="1"/>
</dbReference>